<feature type="transmembrane region" description="Helical" evidence="9">
    <location>
        <begin position="154"/>
        <end position="176"/>
    </location>
</feature>
<feature type="domain" description="Bicarbonate transporter-like transmembrane" evidence="10">
    <location>
        <begin position="7"/>
        <end position="179"/>
    </location>
</feature>
<gene>
    <name evidence="12" type="primary">LOC110776416</name>
</gene>
<dbReference type="Gene3D" id="1.10.287.570">
    <property type="entry name" value="Helical hairpin bin"/>
    <property type="match status" value="1"/>
</dbReference>
<dbReference type="PANTHER" id="PTHR11453:SF130">
    <property type="entry name" value="BORON TRANSPORTER 1"/>
    <property type="match status" value="1"/>
</dbReference>
<keyword evidence="11" id="KW-1185">Reference proteome</keyword>
<feature type="transmembrane region" description="Helical" evidence="9">
    <location>
        <begin position="90"/>
        <end position="109"/>
    </location>
</feature>
<dbReference type="GO" id="GO:0050801">
    <property type="term" value="P:monoatomic ion homeostasis"/>
    <property type="evidence" value="ECO:0000318"/>
    <property type="project" value="GO_Central"/>
</dbReference>
<dbReference type="InterPro" id="IPR003020">
    <property type="entry name" value="HCO3_transpt_euk"/>
</dbReference>
<feature type="transmembrane region" description="Helical" evidence="9">
    <location>
        <begin position="121"/>
        <end position="142"/>
    </location>
</feature>
<dbReference type="InterPro" id="IPR011531">
    <property type="entry name" value="HCO3_transpt-like_TM_dom"/>
</dbReference>
<comment type="subcellular location">
    <subcellularLocation>
        <location evidence="1">Membrane</location>
        <topology evidence="1">Multi-pass membrane protein</topology>
    </subcellularLocation>
</comment>
<reference evidence="11" key="1">
    <citation type="journal article" date="2021" name="Nat. Commun.">
        <title>Genomic analyses provide insights into spinach domestication and the genetic basis of agronomic traits.</title>
        <authorList>
            <person name="Cai X."/>
            <person name="Sun X."/>
            <person name="Xu C."/>
            <person name="Sun H."/>
            <person name="Wang X."/>
            <person name="Ge C."/>
            <person name="Zhang Z."/>
            <person name="Wang Q."/>
            <person name="Fei Z."/>
            <person name="Jiao C."/>
            <person name="Wang Q."/>
        </authorList>
    </citation>
    <scope>NUCLEOTIDE SEQUENCE [LARGE SCALE GENOMIC DNA]</scope>
    <source>
        <strain evidence="11">cv. Varoflay</strain>
    </source>
</reference>
<feature type="domain" description="Bicarbonate transporter-like transmembrane" evidence="10">
    <location>
        <begin position="201"/>
        <end position="372"/>
    </location>
</feature>
<keyword evidence="4" id="KW-0406">Ion transport</keyword>
<dbReference type="PANTHER" id="PTHR11453">
    <property type="entry name" value="ANION EXCHANGE PROTEIN"/>
    <property type="match status" value="1"/>
</dbReference>
<keyword evidence="7 9" id="KW-0472">Membrane</keyword>
<protein>
    <submittedName>
        <fullName evidence="12">Boron transporter 1</fullName>
    </submittedName>
</protein>
<sequence length="714" mass="79615">MEETFIPFQGIKNDLKGRLLCYKQDWTSGIKAGYRILAPTTYIFFASAIPVISFGEQLDRETDGVLTAVQTLASTAICGILHSIIGGQPLLILGVAEPTVIMYTFMFKFAKDRPELGRNLFLAWAGWVCVWTSLLLFFMAILGACSIINRFTRLAGELFGLLIAMLFMQQAIKGLVDEFYIPKRENPKLTEFLPSWRFANGMFALVLSFGLILTALRSRKARSWRYGSGWLRSLIADYGVPLMVLIWTATSYIPSKNVPHGIPRRLFSPNPWSPGAYDNWTVVKDMLNVPILYIFGAFVPATMIAVLYYFDHSVASQLAQQKEFNLRRPPSFHYDLLLLGFMTLFCGLLGIPPANGVIPQSPMHTKSLATLKHQLLRNRLVATAKESIGMNSSLGQLYGNMQEAYQQMQTPLIYQEPSARGLKELKDSTIQAAASMGNINAPVDESVFDVDKEIDDLLPVEVKEQRVSNLLQSVMVGGCVAAMPILKMIPTSVLWGYFAFMAIESLPGNQFWERILLLFTAPSRRYKVLEDYHATFVETVPFKTIALFTIFQTLYLLVCFGITWIPIAGVLFPLMIMLLVPVRQYILPKFFKGAHLQDLDAAEFEESPALQFDLTTEMELASGATLVGDGEMLDEMVTRSRGEVKHVSSPKITSSTTATPTREVRGIHSPHMSAYSPRLNQLRNASCSPRTAEIRPSKLGKSPGPPTTDSASSK</sequence>
<evidence type="ECO:0000256" key="7">
    <source>
        <dbReference type="ARBA" id="ARBA00023136"/>
    </source>
</evidence>
<evidence type="ECO:0000256" key="4">
    <source>
        <dbReference type="ARBA" id="ARBA00022681"/>
    </source>
</evidence>
<dbReference type="KEGG" id="soe:110776416"/>
<evidence type="ECO:0000256" key="9">
    <source>
        <dbReference type="SAM" id="Phobius"/>
    </source>
</evidence>
<feature type="transmembrane region" description="Helical" evidence="9">
    <location>
        <begin position="196"/>
        <end position="217"/>
    </location>
</feature>
<dbReference type="GeneID" id="110776416"/>
<dbReference type="GO" id="GO:0005452">
    <property type="term" value="F:solute:inorganic anion antiporter activity"/>
    <property type="evidence" value="ECO:0007669"/>
    <property type="project" value="InterPro"/>
</dbReference>
<feature type="transmembrane region" description="Helical" evidence="9">
    <location>
        <begin position="331"/>
        <end position="351"/>
    </location>
</feature>
<evidence type="ECO:0000256" key="6">
    <source>
        <dbReference type="ARBA" id="ARBA00022989"/>
    </source>
</evidence>
<feature type="transmembrane region" description="Helical" evidence="9">
    <location>
        <begin position="32"/>
        <end position="52"/>
    </location>
</feature>
<proteinExistence type="inferred from homology"/>
<keyword evidence="4" id="KW-0039">Anion exchange</keyword>
<evidence type="ECO:0000256" key="2">
    <source>
        <dbReference type="ARBA" id="ARBA00006262"/>
    </source>
</evidence>
<dbReference type="GO" id="GO:0055085">
    <property type="term" value="P:transmembrane transport"/>
    <property type="evidence" value="ECO:0000318"/>
    <property type="project" value="GO_Central"/>
</dbReference>
<keyword evidence="6 9" id="KW-1133">Transmembrane helix</keyword>
<keyword evidence="5 9" id="KW-0812">Transmembrane</keyword>
<feature type="transmembrane region" description="Helical" evidence="9">
    <location>
        <begin position="64"/>
        <end position="85"/>
    </location>
</feature>
<dbReference type="OrthoDB" id="1735926at2759"/>
<name>A0A9R0HTP5_SPIOL</name>
<dbReference type="GO" id="GO:0022857">
    <property type="term" value="F:transmembrane transporter activity"/>
    <property type="evidence" value="ECO:0000318"/>
    <property type="project" value="GO_Central"/>
</dbReference>
<feature type="region of interest" description="Disordered" evidence="8">
    <location>
        <begin position="644"/>
        <end position="714"/>
    </location>
</feature>
<feature type="compositionally biased region" description="Polar residues" evidence="8">
    <location>
        <begin position="650"/>
        <end position="660"/>
    </location>
</feature>
<evidence type="ECO:0000259" key="10">
    <source>
        <dbReference type="Pfam" id="PF00955"/>
    </source>
</evidence>
<organism evidence="11 12">
    <name type="scientific">Spinacia oleracea</name>
    <name type="common">Spinach</name>
    <dbReference type="NCBI Taxonomy" id="3562"/>
    <lineage>
        <taxon>Eukaryota</taxon>
        <taxon>Viridiplantae</taxon>
        <taxon>Streptophyta</taxon>
        <taxon>Embryophyta</taxon>
        <taxon>Tracheophyta</taxon>
        <taxon>Spermatophyta</taxon>
        <taxon>Magnoliopsida</taxon>
        <taxon>eudicotyledons</taxon>
        <taxon>Gunneridae</taxon>
        <taxon>Pentapetalae</taxon>
        <taxon>Caryophyllales</taxon>
        <taxon>Chenopodiaceae</taxon>
        <taxon>Chenopodioideae</taxon>
        <taxon>Anserineae</taxon>
        <taxon>Spinacia</taxon>
    </lineage>
</organism>
<feature type="transmembrane region" description="Helical" evidence="9">
    <location>
        <begin position="554"/>
        <end position="580"/>
    </location>
</feature>
<accession>A0A9R0HTP5</accession>
<dbReference type="RefSeq" id="XP_021836676.1">
    <property type="nucleotide sequence ID" value="XM_021980984.2"/>
</dbReference>
<dbReference type="Proteomes" id="UP000813463">
    <property type="component" value="Chromosome 5"/>
</dbReference>
<reference evidence="12" key="2">
    <citation type="submission" date="2025-08" db="UniProtKB">
        <authorList>
            <consortium name="RefSeq"/>
        </authorList>
    </citation>
    <scope>IDENTIFICATION</scope>
    <source>
        <tissue evidence="12">Leaf</tissue>
    </source>
</reference>
<feature type="domain" description="Bicarbonate transporter-like transmembrane" evidence="10">
    <location>
        <begin position="460"/>
        <end position="602"/>
    </location>
</feature>
<feature type="compositionally biased region" description="Polar residues" evidence="8">
    <location>
        <begin position="678"/>
        <end position="689"/>
    </location>
</feature>
<keyword evidence="3" id="KW-0813">Transport</keyword>
<dbReference type="GO" id="GO:0005886">
    <property type="term" value="C:plasma membrane"/>
    <property type="evidence" value="ECO:0000318"/>
    <property type="project" value="GO_Central"/>
</dbReference>
<dbReference type="FunFam" id="1.10.287.570:FF:000004">
    <property type="entry name" value="probable boron transporter 2"/>
    <property type="match status" value="1"/>
</dbReference>
<evidence type="ECO:0000256" key="8">
    <source>
        <dbReference type="SAM" id="MobiDB-lite"/>
    </source>
</evidence>
<dbReference type="AlphaFoldDB" id="A0A9R0HTP5"/>
<dbReference type="Pfam" id="PF00955">
    <property type="entry name" value="HCO3_cotransp"/>
    <property type="match status" value="3"/>
</dbReference>
<evidence type="ECO:0000256" key="1">
    <source>
        <dbReference type="ARBA" id="ARBA00004141"/>
    </source>
</evidence>
<evidence type="ECO:0000256" key="5">
    <source>
        <dbReference type="ARBA" id="ARBA00022692"/>
    </source>
</evidence>
<evidence type="ECO:0000313" key="12">
    <source>
        <dbReference type="RefSeq" id="XP_021836676.1"/>
    </source>
</evidence>
<comment type="similarity">
    <text evidence="2">Belongs to the anion exchanger (TC 2.A.31.3) family.</text>
</comment>
<feature type="transmembrane region" description="Helical" evidence="9">
    <location>
        <begin position="291"/>
        <end position="310"/>
    </location>
</feature>
<evidence type="ECO:0000256" key="3">
    <source>
        <dbReference type="ARBA" id="ARBA00022448"/>
    </source>
</evidence>
<evidence type="ECO:0000313" key="11">
    <source>
        <dbReference type="Proteomes" id="UP000813463"/>
    </source>
</evidence>
<dbReference type="GO" id="GO:0006820">
    <property type="term" value="P:monoatomic anion transport"/>
    <property type="evidence" value="ECO:0007669"/>
    <property type="project" value="InterPro"/>
</dbReference>